<name>A0A840CJH8_9RHOB</name>
<gene>
    <name evidence="2" type="ORF">GGR17_002745</name>
</gene>
<evidence type="ECO:0000313" key="2">
    <source>
        <dbReference type="EMBL" id="MBB4022926.1"/>
    </source>
</evidence>
<sequence length="313" mass="35849">MARTKPRKWIAKEIAALDPAKDYAEIWKLAVIYRSNDTFMDLMYSITFPNFVVPNHGAIAVLRDGKGKVFKSAERRMDDTGRHILIWSEYGPDHPYTRKSVDALNKLHTFYSKKYPGSFRHNQDYLYTMCYEATLFHRLMQRVGLKGMTEKEQIAAWEFWRRMATLFINAETGGPITGFPDSFDGCMDFVESYEAERRPPNKYADQIDETMIQAFGKRYFPKPLQPAARTLVMSLLPEGTVRGLGLKPASPVAKAICRFGFRCFLWVGDKIIPDPDVSHPELMRKRLRLPEEAYTDEVSDGVPYAHAPGEATA</sequence>
<dbReference type="PANTHER" id="PTHR36124:SF1">
    <property type="entry name" value="ER-BOUND OXYGENASE MPAB_MPAB'_RUBBER OXYGENASE CATALYTIC DOMAIN-CONTAINING PROTEIN"/>
    <property type="match status" value="1"/>
</dbReference>
<dbReference type="InterPro" id="IPR018713">
    <property type="entry name" value="MPAB/Lcp_cat_dom"/>
</dbReference>
<proteinExistence type="predicted"/>
<feature type="domain" description="ER-bound oxygenase mpaB/mpaB'/Rubber oxygenase catalytic" evidence="1">
    <location>
        <begin position="71"/>
        <end position="251"/>
    </location>
</feature>
<dbReference type="InterPro" id="IPR046366">
    <property type="entry name" value="MPAB"/>
</dbReference>
<dbReference type="RefSeq" id="WP_054540050.1">
    <property type="nucleotide sequence ID" value="NZ_JACIEQ010000003.1"/>
</dbReference>
<keyword evidence="3" id="KW-1185">Reference proteome</keyword>
<protein>
    <recommendedName>
        <fullName evidence="1">ER-bound oxygenase mpaB/mpaB'/Rubber oxygenase catalytic domain-containing protein</fullName>
    </recommendedName>
</protein>
<comment type="caution">
    <text evidence="2">The sequence shown here is derived from an EMBL/GenBank/DDBJ whole genome shotgun (WGS) entry which is preliminary data.</text>
</comment>
<organism evidence="2 3">
    <name type="scientific">Actibacterium naphthalenivorans</name>
    <dbReference type="NCBI Taxonomy" id="1614693"/>
    <lineage>
        <taxon>Bacteria</taxon>
        <taxon>Pseudomonadati</taxon>
        <taxon>Pseudomonadota</taxon>
        <taxon>Alphaproteobacteria</taxon>
        <taxon>Rhodobacterales</taxon>
        <taxon>Roseobacteraceae</taxon>
        <taxon>Actibacterium</taxon>
    </lineage>
</organism>
<reference evidence="2" key="1">
    <citation type="submission" date="2020-08" db="EMBL/GenBank/DDBJ databases">
        <title>Genomic Encyclopedia of Type Strains, Phase IV (KMG-IV): sequencing the most valuable type-strain genomes for metagenomic binning, comparative biology and taxonomic classification.</title>
        <authorList>
            <person name="Goeker M."/>
        </authorList>
    </citation>
    <scope>NUCLEOTIDE SEQUENCE [LARGE SCALE GENOMIC DNA]</scope>
    <source>
        <strain evidence="2">DSM 105040</strain>
    </source>
</reference>
<evidence type="ECO:0000313" key="3">
    <source>
        <dbReference type="Proteomes" id="UP000585681"/>
    </source>
</evidence>
<dbReference type="GO" id="GO:0016491">
    <property type="term" value="F:oxidoreductase activity"/>
    <property type="evidence" value="ECO:0007669"/>
    <property type="project" value="InterPro"/>
</dbReference>
<accession>A0A840CJH8</accession>
<dbReference type="AlphaFoldDB" id="A0A840CJH8"/>
<dbReference type="Proteomes" id="UP000585681">
    <property type="component" value="Unassembled WGS sequence"/>
</dbReference>
<dbReference type="PANTHER" id="PTHR36124">
    <property type="match status" value="1"/>
</dbReference>
<evidence type="ECO:0000259" key="1">
    <source>
        <dbReference type="Pfam" id="PF09995"/>
    </source>
</evidence>
<dbReference type="Pfam" id="PF09995">
    <property type="entry name" value="MPAB_Lcp_cat"/>
    <property type="match status" value="1"/>
</dbReference>
<dbReference type="EMBL" id="JACIEQ010000003">
    <property type="protein sequence ID" value="MBB4022926.1"/>
    <property type="molecule type" value="Genomic_DNA"/>
</dbReference>